<proteinExistence type="predicted"/>
<evidence type="ECO:0000256" key="1">
    <source>
        <dbReference type="ARBA" id="ARBA00022574"/>
    </source>
</evidence>
<dbReference type="SMART" id="SM00320">
    <property type="entry name" value="WD40"/>
    <property type="match status" value="5"/>
</dbReference>
<reference evidence="3 4" key="1">
    <citation type="submission" date="2013-07" db="EMBL/GenBank/DDBJ databases">
        <title>Comparative Genomic and Metabolomic Analysis of Twelve Strains of Pseudoalteromonas luteoviolacea.</title>
        <authorList>
            <person name="Vynne N.G."/>
            <person name="Mansson M."/>
            <person name="Gram L."/>
        </authorList>
    </citation>
    <scope>NUCLEOTIDE SEQUENCE [LARGE SCALE GENOMIC DNA]</scope>
    <source>
        <strain evidence="3 4">NCIMB 1942</strain>
    </source>
</reference>
<keyword evidence="1" id="KW-0853">WD repeat</keyword>
<dbReference type="PANTHER" id="PTHR19848">
    <property type="entry name" value="WD40 REPEAT PROTEIN"/>
    <property type="match status" value="1"/>
</dbReference>
<protein>
    <submittedName>
        <fullName evidence="3">Uncharacterized protein</fullName>
    </submittedName>
</protein>
<dbReference type="InterPro" id="IPR036322">
    <property type="entry name" value="WD40_repeat_dom_sf"/>
</dbReference>
<dbReference type="InterPro" id="IPR015943">
    <property type="entry name" value="WD40/YVTN_repeat-like_dom_sf"/>
</dbReference>
<dbReference type="Proteomes" id="UP000076587">
    <property type="component" value="Unassembled WGS sequence"/>
</dbReference>
<accession>A0A167GY62</accession>
<dbReference type="PROSITE" id="PS51257">
    <property type="entry name" value="PROKAR_LIPOPROTEIN"/>
    <property type="match status" value="1"/>
</dbReference>
<dbReference type="Gene3D" id="2.130.10.10">
    <property type="entry name" value="YVTN repeat-like/Quinoprotein amine dehydrogenase"/>
    <property type="match status" value="2"/>
</dbReference>
<comment type="caution">
    <text evidence="3">The sequence shown here is derived from an EMBL/GenBank/DDBJ whole genome shotgun (WGS) entry which is preliminary data.</text>
</comment>
<dbReference type="PANTHER" id="PTHR19848:SF8">
    <property type="entry name" value="F-BOX AND WD REPEAT DOMAIN CONTAINING 7"/>
    <property type="match status" value="1"/>
</dbReference>
<dbReference type="AlphaFoldDB" id="A0A167GY62"/>
<dbReference type="PROSITE" id="PS00678">
    <property type="entry name" value="WD_REPEATS_1"/>
    <property type="match status" value="1"/>
</dbReference>
<gene>
    <name evidence="3" type="ORF">N482_23620</name>
</gene>
<dbReference type="InterPro" id="IPR019775">
    <property type="entry name" value="WD40_repeat_CS"/>
</dbReference>
<sequence length="342" mass="38168">MDLNRQRVKLVNKQIIVLVTIVLYITLLGCSKAKRDPQNEFNLLSQAPIDLGVISSDATSVAFLNGGLVTVSDVRTAEVKHQFKLNKQTKVSGISLSQDNKLLLVSFDTQLSVWDLDKNSLVGQFTVVGHSKFAKISQVAIYANPMFVLVGMTDGTLNLIDFENSLTKQVKLHDARISHLELGEYRQLVMTAGHDGQVKLSHIDSLSLKYSYSLHKRVTSAATGQRNETLFVSDALNEQLLLRPFSNVSEPIKLVYRERFRWFRAAALSPNGEYLATGSSKYWWTLWDANNGREIDAFAIEAATSTAMILDMHFSKGNILTTLSSDGIVEFWDINTLASKQH</sequence>
<keyword evidence="2" id="KW-0677">Repeat</keyword>
<dbReference type="PATRIC" id="fig|1365253.3.peg.663"/>
<organism evidence="3 4">
    <name type="scientific">Pseudoalteromonas luteoviolacea NCIMB 1942</name>
    <dbReference type="NCBI Taxonomy" id="1365253"/>
    <lineage>
        <taxon>Bacteria</taxon>
        <taxon>Pseudomonadati</taxon>
        <taxon>Pseudomonadota</taxon>
        <taxon>Gammaproteobacteria</taxon>
        <taxon>Alteromonadales</taxon>
        <taxon>Pseudoalteromonadaceae</taxon>
        <taxon>Pseudoalteromonas</taxon>
    </lineage>
</organism>
<evidence type="ECO:0000313" key="4">
    <source>
        <dbReference type="Proteomes" id="UP000076587"/>
    </source>
</evidence>
<dbReference type="EMBL" id="AUXT01000029">
    <property type="protein sequence ID" value="KZN57433.1"/>
    <property type="molecule type" value="Genomic_DNA"/>
</dbReference>
<evidence type="ECO:0000256" key="2">
    <source>
        <dbReference type="ARBA" id="ARBA00022737"/>
    </source>
</evidence>
<dbReference type="Pfam" id="PF00400">
    <property type="entry name" value="WD40"/>
    <property type="match status" value="1"/>
</dbReference>
<dbReference type="SUPFAM" id="SSF50978">
    <property type="entry name" value="WD40 repeat-like"/>
    <property type="match status" value="1"/>
</dbReference>
<evidence type="ECO:0000313" key="3">
    <source>
        <dbReference type="EMBL" id="KZN57433.1"/>
    </source>
</evidence>
<name>A0A167GY62_9GAMM</name>
<dbReference type="InterPro" id="IPR001680">
    <property type="entry name" value="WD40_rpt"/>
</dbReference>